<evidence type="ECO:0000313" key="1">
    <source>
        <dbReference type="EMBL" id="CAG5123099.1"/>
    </source>
</evidence>
<comment type="caution">
    <text evidence="1">The sequence shown here is derived from an EMBL/GenBank/DDBJ whole genome shotgun (WGS) entry which is preliminary data.</text>
</comment>
<reference evidence="1" key="1">
    <citation type="submission" date="2021-04" db="EMBL/GenBank/DDBJ databases">
        <authorList>
            <consortium name="Molecular Ecology Group"/>
        </authorList>
    </citation>
    <scope>NUCLEOTIDE SEQUENCE</scope>
</reference>
<keyword evidence="2" id="KW-1185">Reference proteome</keyword>
<dbReference type="AlphaFoldDB" id="A0A8S3Z221"/>
<dbReference type="Proteomes" id="UP000678393">
    <property type="component" value="Unassembled WGS sequence"/>
</dbReference>
<dbReference type="EMBL" id="CAJHNH020001446">
    <property type="protein sequence ID" value="CAG5123099.1"/>
    <property type="molecule type" value="Genomic_DNA"/>
</dbReference>
<dbReference type="OrthoDB" id="6204441at2759"/>
<accession>A0A8S3Z221</accession>
<protein>
    <submittedName>
        <fullName evidence="1">Uncharacterized protein</fullName>
    </submittedName>
</protein>
<evidence type="ECO:0000313" key="2">
    <source>
        <dbReference type="Proteomes" id="UP000678393"/>
    </source>
</evidence>
<organism evidence="1 2">
    <name type="scientific">Candidula unifasciata</name>
    <dbReference type="NCBI Taxonomy" id="100452"/>
    <lineage>
        <taxon>Eukaryota</taxon>
        <taxon>Metazoa</taxon>
        <taxon>Spiralia</taxon>
        <taxon>Lophotrochozoa</taxon>
        <taxon>Mollusca</taxon>
        <taxon>Gastropoda</taxon>
        <taxon>Heterobranchia</taxon>
        <taxon>Euthyneura</taxon>
        <taxon>Panpulmonata</taxon>
        <taxon>Eupulmonata</taxon>
        <taxon>Stylommatophora</taxon>
        <taxon>Helicina</taxon>
        <taxon>Helicoidea</taxon>
        <taxon>Geomitridae</taxon>
        <taxon>Candidula</taxon>
    </lineage>
</organism>
<name>A0A8S3Z221_9EUPU</name>
<sequence length="113" mass="12499">MYTGVATWKSAQSKQFETIYRATDRSWEQQLQTWPGDTNEVIFEVGNDTSCFNKPGNVYCNGPLPAGKSFRVRLFSCTAAGCSVSEPSGLFMTAGKSLSLLNKSYLLILQNNK</sequence>
<proteinExistence type="predicted"/>
<gene>
    <name evidence="1" type="ORF">CUNI_LOCUS8657</name>
</gene>